<feature type="region of interest" description="Disordered" evidence="1">
    <location>
        <begin position="1"/>
        <end position="31"/>
    </location>
</feature>
<evidence type="ECO:0000256" key="1">
    <source>
        <dbReference type="SAM" id="MobiDB-lite"/>
    </source>
</evidence>
<protein>
    <submittedName>
        <fullName evidence="2">Uncharacterized protein</fullName>
    </submittedName>
</protein>
<dbReference type="Proteomes" id="UP001266305">
    <property type="component" value="Unassembled WGS sequence"/>
</dbReference>
<organism evidence="2 3">
    <name type="scientific">Saguinus oedipus</name>
    <name type="common">Cotton-top tamarin</name>
    <name type="synonym">Oedipomidas oedipus</name>
    <dbReference type="NCBI Taxonomy" id="9490"/>
    <lineage>
        <taxon>Eukaryota</taxon>
        <taxon>Metazoa</taxon>
        <taxon>Chordata</taxon>
        <taxon>Craniata</taxon>
        <taxon>Vertebrata</taxon>
        <taxon>Euteleostomi</taxon>
        <taxon>Mammalia</taxon>
        <taxon>Eutheria</taxon>
        <taxon>Euarchontoglires</taxon>
        <taxon>Primates</taxon>
        <taxon>Haplorrhini</taxon>
        <taxon>Platyrrhini</taxon>
        <taxon>Cebidae</taxon>
        <taxon>Callitrichinae</taxon>
        <taxon>Saguinus</taxon>
    </lineage>
</organism>
<name>A0ABQ9TPB6_SAGOE</name>
<feature type="compositionally biased region" description="Polar residues" evidence="1">
    <location>
        <begin position="70"/>
        <end position="79"/>
    </location>
</feature>
<feature type="compositionally biased region" description="Pro residues" evidence="1">
    <location>
        <begin position="15"/>
        <end position="25"/>
    </location>
</feature>
<sequence length="168" mass="17977">MTFLGAAPRRRLAFHPPPALRPRPPPPRHRLPEVTTTWLRRLGCSSGCSCSGRHGECRGSRTPALAGASRKTNSAQTTSGRPRGLRGGPARLQPSRGARWLRWAGCGSLCLPSLALPEKLTASLPHPAIRSEGSCGCMSRYWAPHAAAKRFIARAAGTSAGAVPREMR</sequence>
<proteinExistence type="predicted"/>
<evidence type="ECO:0000313" key="2">
    <source>
        <dbReference type="EMBL" id="KAK2086612.1"/>
    </source>
</evidence>
<feature type="region of interest" description="Disordered" evidence="1">
    <location>
        <begin position="50"/>
        <end position="92"/>
    </location>
</feature>
<accession>A0ABQ9TPB6</accession>
<dbReference type="EMBL" id="JASSZA010000020">
    <property type="protein sequence ID" value="KAK2086612.1"/>
    <property type="molecule type" value="Genomic_DNA"/>
</dbReference>
<reference evidence="2 3" key="1">
    <citation type="submission" date="2023-05" db="EMBL/GenBank/DDBJ databases">
        <title>B98-5 Cell Line De Novo Hybrid Assembly: An Optical Mapping Approach.</title>
        <authorList>
            <person name="Kananen K."/>
            <person name="Auerbach J.A."/>
            <person name="Kautto E."/>
            <person name="Blachly J.S."/>
        </authorList>
    </citation>
    <scope>NUCLEOTIDE SEQUENCE [LARGE SCALE GENOMIC DNA]</scope>
    <source>
        <strain evidence="2">B95-8</strain>
        <tissue evidence="2">Cell line</tissue>
    </source>
</reference>
<comment type="caution">
    <text evidence="2">The sequence shown here is derived from an EMBL/GenBank/DDBJ whole genome shotgun (WGS) entry which is preliminary data.</text>
</comment>
<gene>
    <name evidence="2" type="ORF">P7K49_036037</name>
</gene>
<evidence type="ECO:0000313" key="3">
    <source>
        <dbReference type="Proteomes" id="UP001266305"/>
    </source>
</evidence>
<keyword evidence="3" id="KW-1185">Reference proteome</keyword>